<feature type="transmembrane region" description="Helical" evidence="7">
    <location>
        <begin position="24"/>
        <end position="48"/>
    </location>
</feature>
<evidence type="ECO:0000256" key="1">
    <source>
        <dbReference type="ARBA" id="ARBA00004651"/>
    </source>
</evidence>
<protein>
    <submittedName>
        <fullName evidence="9">MFS transporter</fullName>
    </submittedName>
</protein>
<dbReference type="GO" id="GO:0005886">
    <property type="term" value="C:plasma membrane"/>
    <property type="evidence" value="ECO:0007669"/>
    <property type="project" value="UniProtKB-SubCell"/>
</dbReference>
<sequence length="534" mass="54984">MAIQTTAPAQPEAGPANPNHARRWLVLCIVALAQLTVVLDGTIVTIALPQAQEDLGISDVDRQWAITAYALAFGALLLLGGRIADYWGRKRSFMVGMAGFAVASGIGGLAQNGIELFAARAGQGVFAALLAPAALAIVTTTFVEEKERAKAFAVFGAISGGGAAIGLLLGGILTEYLTWRWCLLVNVPVAVLAIAAAAAVMRESRAHGDTSYDLPGAVLITLGLGSLVYGFAQAEHGWTTASTLGFIIAGLVLLAVFVAVEARSANPILPLAIPLHRDRGAAYIGSALVGAALLGGMLYLTIYTQLVLGFSPVVSGLSFLPMTVAIVIAAGVSSQLGTRIGPKPLMAAGPVIAAAGLLWTTQLDIHSSYVTGVLPGLLLFGFGLGLLMVQMQNVALVGVADHDAGAASALANATVQIGGALGTALFTTIYVAAKDAFRAANPMPTPPAGFPTGMIPTDLATAKPPSAAQLSMLPESFRDFLDQLKDYFFSTEVSGYVHTFAWAAVLVALICPVVLVLVRAKRSDVPAEGPVHLG</sequence>
<keyword evidence="2" id="KW-0813">Transport</keyword>
<dbReference type="InterPro" id="IPR020846">
    <property type="entry name" value="MFS_dom"/>
</dbReference>
<feature type="transmembrane region" description="Helical" evidence="7">
    <location>
        <begin position="117"/>
        <end position="139"/>
    </location>
</feature>
<dbReference type="Gene3D" id="1.20.1720.10">
    <property type="entry name" value="Multidrug resistance protein D"/>
    <property type="match status" value="1"/>
</dbReference>
<feature type="transmembrane region" description="Helical" evidence="7">
    <location>
        <begin position="178"/>
        <end position="200"/>
    </location>
</feature>
<evidence type="ECO:0000256" key="6">
    <source>
        <dbReference type="ARBA" id="ARBA00023136"/>
    </source>
</evidence>
<keyword evidence="4 7" id="KW-0812">Transmembrane</keyword>
<feature type="domain" description="Major facilitator superfamily (MFS) profile" evidence="8">
    <location>
        <begin position="26"/>
        <end position="522"/>
    </location>
</feature>
<dbReference type="PROSITE" id="PS00216">
    <property type="entry name" value="SUGAR_TRANSPORT_1"/>
    <property type="match status" value="1"/>
</dbReference>
<evidence type="ECO:0000256" key="5">
    <source>
        <dbReference type="ARBA" id="ARBA00022989"/>
    </source>
</evidence>
<comment type="subcellular location">
    <subcellularLocation>
        <location evidence="1">Cell membrane</location>
        <topology evidence="1">Multi-pass membrane protein</topology>
    </subcellularLocation>
</comment>
<dbReference type="Gene3D" id="1.20.1250.20">
    <property type="entry name" value="MFS general substrate transporter like domains"/>
    <property type="match status" value="1"/>
</dbReference>
<feature type="transmembrane region" description="Helical" evidence="7">
    <location>
        <begin position="308"/>
        <end position="332"/>
    </location>
</feature>
<name>A0A9X4RFK2_9ACTN</name>
<comment type="caution">
    <text evidence="9">The sequence shown here is derived from an EMBL/GenBank/DDBJ whole genome shotgun (WGS) entry which is preliminary data.</text>
</comment>
<dbReference type="SUPFAM" id="SSF103473">
    <property type="entry name" value="MFS general substrate transporter"/>
    <property type="match status" value="1"/>
</dbReference>
<accession>A0A9X4RFK2</accession>
<dbReference type="InterPro" id="IPR005829">
    <property type="entry name" value="Sugar_transporter_CS"/>
</dbReference>
<feature type="transmembrane region" description="Helical" evidence="7">
    <location>
        <begin position="344"/>
        <end position="363"/>
    </location>
</feature>
<evidence type="ECO:0000256" key="4">
    <source>
        <dbReference type="ARBA" id="ARBA00022692"/>
    </source>
</evidence>
<dbReference type="Proteomes" id="UP001152755">
    <property type="component" value="Unassembled WGS sequence"/>
</dbReference>
<proteinExistence type="predicted"/>
<feature type="transmembrane region" description="Helical" evidence="7">
    <location>
        <begin position="63"/>
        <end position="81"/>
    </location>
</feature>
<feature type="transmembrane region" description="Helical" evidence="7">
    <location>
        <begin position="281"/>
        <end position="302"/>
    </location>
</feature>
<evidence type="ECO:0000256" key="7">
    <source>
        <dbReference type="SAM" id="Phobius"/>
    </source>
</evidence>
<dbReference type="GO" id="GO:0022857">
    <property type="term" value="F:transmembrane transporter activity"/>
    <property type="evidence" value="ECO:0007669"/>
    <property type="project" value="InterPro"/>
</dbReference>
<dbReference type="InterPro" id="IPR036259">
    <property type="entry name" value="MFS_trans_sf"/>
</dbReference>
<keyword evidence="3" id="KW-1003">Cell membrane</keyword>
<dbReference type="EMBL" id="JANRHA010000013">
    <property type="protein sequence ID" value="MDG3016372.1"/>
    <property type="molecule type" value="Genomic_DNA"/>
</dbReference>
<evidence type="ECO:0000313" key="9">
    <source>
        <dbReference type="EMBL" id="MDG3016372.1"/>
    </source>
</evidence>
<evidence type="ECO:0000313" key="10">
    <source>
        <dbReference type="Proteomes" id="UP001152755"/>
    </source>
</evidence>
<dbReference type="PANTHER" id="PTHR42718">
    <property type="entry name" value="MAJOR FACILITATOR SUPERFAMILY MULTIDRUG TRANSPORTER MFSC"/>
    <property type="match status" value="1"/>
</dbReference>
<feature type="transmembrane region" description="Helical" evidence="7">
    <location>
        <begin position="238"/>
        <end position="260"/>
    </location>
</feature>
<feature type="transmembrane region" description="Helical" evidence="7">
    <location>
        <begin position="93"/>
        <end position="111"/>
    </location>
</feature>
<reference evidence="9" key="1">
    <citation type="submission" date="2022-08" db="EMBL/GenBank/DDBJ databases">
        <title>Genome analysis of Corynebacteriales strain.</title>
        <authorList>
            <person name="Lee S.D."/>
        </authorList>
    </citation>
    <scope>NUCLEOTIDE SEQUENCE</scope>
    <source>
        <strain evidence="9">D3-21</strain>
    </source>
</reference>
<dbReference type="AlphaFoldDB" id="A0A9X4RFK2"/>
<evidence type="ECO:0000256" key="3">
    <source>
        <dbReference type="ARBA" id="ARBA00022475"/>
    </source>
</evidence>
<dbReference type="PANTHER" id="PTHR42718:SF46">
    <property type="entry name" value="BLR6921 PROTEIN"/>
    <property type="match status" value="1"/>
</dbReference>
<gene>
    <name evidence="9" type="ORF">NVS88_17590</name>
</gene>
<feature type="transmembrane region" description="Helical" evidence="7">
    <location>
        <begin position="410"/>
        <end position="433"/>
    </location>
</feature>
<dbReference type="PROSITE" id="PS50850">
    <property type="entry name" value="MFS"/>
    <property type="match status" value="1"/>
</dbReference>
<feature type="transmembrane region" description="Helical" evidence="7">
    <location>
        <begin position="369"/>
        <end position="389"/>
    </location>
</feature>
<feature type="transmembrane region" description="Helical" evidence="7">
    <location>
        <begin position="151"/>
        <end position="172"/>
    </location>
</feature>
<keyword evidence="5 7" id="KW-1133">Transmembrane helix</keyword>
<evidence type="ECO:0000256" key="2">
    <source>
        <dbReference type="ARBA" id="ARBA00022448"/>
    </source>
</evidence>
<organism evidence="9 10">
    <name type="scientific">Speluncibacter jeojiensis</name>
    <dbReference type="NCBI Taxonomy" id="2710754"/>
    <lineage>
        <taxon>Bacteria</taxon>
        <taxon>Bacillati</taxon>
        <taxon>Actinomycetota</taxon>
        <taxon>Actinomycetes</taxon>
        <taxon>Mycobacteriales</taxon>
        <taxon>Speluncibacteraceae</taxon>
        <taxon>Speluncibacter</taxon>
    </lineage>
</organism>
<dbReference type="CDD" id="cd17321">
    <property type="entry name" value="MFS_MMR_MDR_like"/>
    <property type="match status" value="1"/>
</dbReference>
<keyword evidence="6 7" id="KW-0472">Membrane</keyword>
<dbReference type="RefSeq" id="WP_277830502.1">
    <property type="nucleotide sequence ID" value="NZ_JAAIVF010000001.1"/>
</dbReference>
<keyword evidence="10" id="KW-1185">Reference proteome</keyword>
<evidence type="ECO:0000259" key="8">
    <source>
        <dbReference type="PROSITE" id="PS50850"/>
    </source>
</evidence>
<dbReference type="Pfam" id="PF07690">
    <property type="entry name" value="MFS_1"/>
    <property type="match status" value="1"/>
</dbReference>
<feature type="transmembrane region" description="Helical" evidence="7">
    <location>
        <begin position="496"/>
        <end position="518"/>
    </location>
</feature>
<feature type="transmembrane region" description="Helical" evidence="7">
    <location>
        <begin position="212"/>
        <end position="232"/>
    </location>
</feature>
<dbReference type="InterPro" id="IPR011701">
    <property type="entry name" value="MFS"/>
</dbReference>